<dbReference type="InterPro" id="IPR010084">
    <property type="entry name" value="FabZ"/>
</dbReference>
<dbReference type="EMBL" id="JAAIJQ010000013">
    <property type="protein sequence ID" value="NEV61480.1"/>
    <property type="molecule type" value="Genomic_DNA"/>
</dbReference>
<keyword evidence="4 9" id="KW-0444">Lipid biosynthesis</keyword>
<evidence type="ECO:0000313" key="11">
    <source>
        <dbReference type="EMBL" id="NEV61480.1"/>
    </source>
</evidence>
<dbReference type="PANTHER" id="PTHR30272:SF1">
    <property type="entry name" value="3-HYDROXYACYL-[ACYL-CARRIER-PROTEIN] DEHYDRATASE"/>
    <property type="match status" value="1"/>
</dbReference>
<dbReference type="GO" id="GO:0016020">
    <property type="term" value="C:membrane"/>
    <property type="evidence" value="ECO:0007669"/>
    <property type="project" value="GOC"/>
</dbReference>
<comment type="similarity">
    <text evidence="2 9">Belongs to the thioester dehydratase family. FabZ subfamily.</text>
</comment>
<evidence type="ECO:0000256" key="6">
    <source>
        <dbReference type="ARBA" id="ARBA00023098"/>
    </source>
</evidence>
<dbReference type="AlphaFoldDB" id="A0A6M0JVB4"/>
<dbReference type="SUPFAM" id="SSF54637">
    <property type="entry name" value="Thioesterase/thiol ester dehydrase-isomerase"/>
    <property type="match status" value="1"/>
</dbReference>
<keyword evidence="3 9" id="KW-0963">Cytoplasm</keyword>
<dbReference type="HAMAP" id="MF_00406">
    <property type="entry name" value="FabZ"/>
    <property type="match status" value="1"/>
</dbReference>
<dbReference type="FunFam" id="3.10.129.10:FF:000001">
    <property type="entry name" value="3-hydroxyacyl-[acyl-carrier-protein] dehydratase FabZ"/>
    <property type="match status" value="1"/>
</dbReference>
<sequence length="176" mass="19814">MDGSHQAPTNSREQDSRAEQDKRAESVVSTMDIHKVLSLLPHRYPFLLVDKVIDYKVDDYLVALKNVSFNEPFFMGHFPVRPVMPGVLIVEAMAQATGLLAMASRPEQVGEKSLYYFVGIDKARFKRPVEPGDQLIMEVKLGPVRRGIWKFDGEARVDDKVVATAEIMCTARDFTA</sequence>
<comment type="function">
    <text evidence="8 9">Involved in unsaturated fatty acids biosynthesis. Catalyzes the dehydration of short chain beta-hydroxyacyl-ACPs and long chain saturated and unsaturated beta-hydroxyacyl-ACPs.</text>
</comment>
<keyword evidence="6 9" id="KW-0443">Lipid metabolism</keyword>
<name>A0A6M0JVB4_9GAMM</name>
<evidence type="ECO:0000256" key="10">
    <source>
        <dbReference type="SAM" id="MobiDB-lite"/>
    </source>
</evidence>
<evidence type="ECO:0000256" key="8">
    <source>
        <dbReference type="ARBA" id="ARBA00025049"/>
    </source>
</evidence>
<feature type="compositionally biased region" description="Polar residues" evidence="10">
    <location>
        <begin position="1"/>
        <end position="11"/>
    </location>
</feature>
<dbReference type="Pfam" id="PF07977">
    <property type="entry name" value="FabA"/>
    <property type="match status" value="1"/>
</dbReference>
<reference evidence="11 12" key="1">
    <citation type="submission" date="2020-02" db="EMBL/GenBank/DDBJ databases">
        <title>Genome sequences of Thiorhodococcus mannitoliphagus and Thiorhodococcus minor, purple sulfur photosynthetic bacteria in the gammaproteobacterial family, Chromatiaceae.</title>
        <authorList>
            <person name="Aviles F.A."/>
            <person name="Meyer T.E."/>
            <person name="Kyndt J.A."/>
        </authorList>
    </citation>
    <scope>NUCLEOTIDE SEQUENCE [LARGE SCALE GENOMIC DNA]</scope>
    <source>
        <strain evidence="11 12">DSM 11518</strain>
    </source>
</reference>
<dbReference type="NCBIfam" id="NF000582">
    <property type="entry name" value="PRK00006.1"/>
    <property type="match status" value="1"/>
</dbReference>
<comment type="catalytic activity">
    <reaction evidence="9">
        <text>a (3R)-hydroxyacyl-[ACP] = a (2E)-enoyl-[ACP] + H2O</text>
        <dbReference type="Rhea" id="RHEA:13097"/>
        <dbReference type="Rhea" id="RHEA-COMP:9925"/>
        <dbReference type="Rhea" id="RHEA-COMP:9945"/>
        <dbReference type="ChEBI" id="CHEBI:15377"/>
        <dbReference type="ChEBI" id="CHEBI:78784"/>
        <dbReference type="ChEBI" id="CHEBI:78827"/>
        <dbReference type="EC" id="4.2.1.59"/>
    </reaction>
</comment>
<dbReference type="EC" id="4.2.1.59" evidence="9"/>
<dbReference type="GO" id="GO:0009245">
    <property type="term" value="P:lipid A biosynthetic process"/>
    <property type="evidence" value="ECO:0007669"/>
    <property type="project" value="UniProtKB-UniRule"/>
</dbReference>
<comment type="caution">
    <text evidence="11">The sequence shown here is derived from an EMBL/GenBank/DDBJ whole genome shotgun (WGS) entry which is preliminary data.</text>
</comment>
<protein>
    <recommendedName>
        <fullName evidence="9">3-hydroxyacyl-[acyl-carrier-protein] dehydratase FabZ</fullName>
        <ecNumber evidence="9">4.2.1.59</ecNumber>
    </recommendedName>
    <alternativeName>
        <fullName evidence="9">(3R)-hydroxymyristoyl-[acyl-carrier-protein] dehydratase</fullName>
        <shortName evidence="9">(3R)-hydroxymyristoyl-ACP dehydrase</shortName>
    </alternativeName>
    <alternativeName>
        <fullName evidence="9">Beta-hydroxyacyl-ACP dehydratase</fullName>
    </alternativeName>
</protein>
<keyword evidence="5 9" id="KW-0441">Lipid A biosynthesis</keyword>
<proteinExistence type="inferred from homology"/>
<dbReference type="Gene3D" id="3.10.129.10">
    <property type="entry name" value="Hotdog Thioesterase"/>
    <property type="match status" value="1"/>
</dbReference>
<feature type="region of interest" description="Disordered" evidence="10">
    <location>
        <begin position="1"/>
        <end position="24"/>
    </location>
</feature>
<accession>A0A6M0JVB4</accession>
<dbReference type="GO" id="GO:0005737">
    <property type="term" value="C:cytoplasm"/>
    <property type="evidence" value="ECO:0007669"/>
    <property type="project" value="UniProtKB-SubCell"/>
</dbReference>
<dbReference type="CDD" id="cd01288">
    <property type="entry name" value="FabZ"/>
    <property type="match status" value="1"/>
</dbReference>
<evidence type="ECO:0000256" key="7">
    <source>
        <dbReference type="ARBA" id="ARBA00023239"/>
    </source>
</evidence>
<evidence type="ECO:0000256" key="9">
    <source>
        <dbReference type="HAMAP-Rule" id="MF_00406"/>
    </source>
</evidence>
<dbReference type="GO" id="GO:0019171">
    <property type="term" value="F:(3R)-hydroxyacyl-[acyl-carrier-protein] dehydratase activity"/>
    <property type="evidence" value="ECO:0007669"/>
    <property type="project" value="UniProtKB-EC"/>
</dbReference>
<dbReference type="InterPro" id="IPR029069">
    <property type="entry name" value="HotDog_dom_sf"/>
</dbReference>
<feature type="active site" evidence="9">
    <location>
        <position position="77"/>
    </location>
</feature>
<dbReference type="GO" id="GO:0006633">
    <property type="term" value="P:fatty acid biosynthetic process"/>
    <property type="evidence" value="ECO:0007669"/>
    <property type="project" value="UniProtKB-UniRule"/>
</dbReference>
<dbReference type="InterPro" id="IPR013114">
    <property type="entry name" value="FabA_FabZ"/>
</dbReference>
<feature type="compositionally biased region" description="Basic and acidic residues" evidence="10">
    <location>
        <begin position="12"/>
        <end position="24"/>
    </location>
</feature>
<organism evidence="11 12">
    <name type="scientific">Thiorhodococcus minor</name>
    <dbReference type="NCBI Taxonomy" id="57489"/>
    <lineage>
        <taxon>Bacteria</taxon>
        <taxon>Pseudomonadati</taxon>
        <taxon>Pseudomonadota</taxon>
        <taxon>Gammaproteobacteria</taxon>
        <taxon>Chromatiales</taxon>
        <taxon>Chromatiaceae</taxon>
        <taxon>Thiorhodococcus</taxon>
    </lineage>
</organism>
<dbReference type="PANTHER" id="PTHR30272">
    <property type="entry name" value="3-HYDROXYACYL-[ACYL-CARRIER-PROTEIN] DEHYDRATASE"/>
    <property type="match status" value="1"/>
</dbReference>
<evidence type="ECO:0000256" key="2">
    <source>
        <dbReference type="ARBA" id="ARBA00009174"/>
    </source>
</evidence>
<evidence type="ECO:0000256" key="1">
    <source>
        <dbReference type="ARBA" id="ARBA00004496"/>
    </source>
</evidence>
<gene>
    <name evidence="9 11" type="primary">fabZ</name>
    <name evidence="11" type="ORF">G3446_06150</name>
</gene>
<evidence type="ECO:0000256" key="3">
    <source>
        <dbReference type="ARBA" id="ARBA00022490"/>
    </source>
</evidence>
<dbReference type="NCBIfam" id="TIGR01750">
    <property type="entry name" value="fabZ"/>
    <property type="match status" value="1"/>
</dbReference>
<dbReference type="RefSeq" id="WP_164451745.1">
    <property type="nucleotide sequence ID" value="NZ_JAAIJQ010000013.1"/>
</dbReference>
<keyword evidence="12" id="KW-1185">Reference proteome</keyword>
<evidence type="ECO:0000313" key="12">
    <source>
        <dbReference type="Proteomes" id="UP000483379"/>
    </source>
</evidence>
<comment type="subcellular location">
    <subcellularLocation>
        <location evidence="1 9">Cytoplasm</location>
    </subcellularLocation>
</comment>
<dbReference type="Proteomes" id="UP000483379">
    <property type="component" value="Unassembled WGS sequence"/>
</dbReference>
<evidence type="ECO:0000256" key="4">
    <source>
        <dbReference type="ARBA" id="ARBA00022516"/>
    </source>
</evidence>
<evidence type="ECO:0000256" key="5">
    <source>
        <dbReference type="ARBA" id="ARBA00022556"/>
    </source>
</evidence>
<keyword evidence="7 9" id="KW-0456">Lyase</keyword>